<dbReference type="EMBL" id="BAAAGA010000006">
    <property type="protein sequence ID" value="GAA0627660.1"/>
    <property type="molecule type" value="Genomic_DNA"/>
</dbReference>
<keyword evidence="2" id="KW-1185">Reference proteome</keyword>
<reference evidence="2" key="1">
    <citation type="journal article" date="2019" name="Int. J. Syst. Evol. Microbiol.">
        <title>The Global Catalogue of Microorganisms (GCM) 10K type strain sequencing project: providing services to taxonomists for standard genome sequencing and annotation.</title>
        <authorList>
            <consortium name="The Broad Institute Genomics Platform"/>
            <consortium name="The Broad Institute Genome Sequencing Center for Infectious Disease"/>
            <person name="Wu L."/>
            <person name="Ma J."/>
        </authorList>
    </citation>
    <scope>NUCLEOTIDE SEQUENCE [LARGE SCALE GENOMIC DNA]</scope>
    <source>
        <strain evidence="2">JCM 12928</strain>
    </source>
</reference>
<sequence length="64" mass="7005">MGVVFGVRGCNLRVSDGEQAQIDLGLRDVPAAKREYAAEVFYGWQVRPGSSFVPTSMDSPSRRS</sequence>
<organism evidence="1 2">
    <name type="scientific">Brevundimonas kwangchunensis</name>
    <dbReference type="NCBI Taxonomy" id="322163"/>
    <lineage>
        <taxon>Bacteria</taxon>
        <taxon>Pseudomonadati</taxon>
        <taxon>Pseudomonadota</taxon>
        <taxon>Alphaproteobacteria</taxon>
        <taxon>Caulobacterales</taxon>
        <taxon>Caulobacteraceae</taxon>
        <taxon>Brevundimonas</taxon>
    </lineage>
</organism>
<gene>
    <name evidence="1" type="ORF">GCM10009422_25850</name>
</gene>
<evidence type="ECO:0000313" key="2">
    <source>
        <dbReference type="Proteomes" id="UP001501352"/>
    </source>
</evidence>
<proteinExistence type="predicted"/>
<evidence type="ECO:0000313" key="1">
    <source>
        <dbReference type="EMBL" id="GAA0627660.1"/>
    </source>
</evidence>
<comment type="caution">
    <text evidence="1">The sequence shown here is derived from an EMBL/GenBank/DDBJ whole genome shotgun (WGS) entry which is preliminary data.</text>
</comment>
<accession>A0ABP3S6J8</accession>
<name>A0ABP3S6J8_9CAUL</name>
<protein>
    <submittedName>
        <fullName evidence="1">Uncharacterized protein</fullName>
    </submittedName>
</protein>
<dbReference type="Proteomes" id="UP001501352">
    <property type="component" value="Unassembled WGS sequence"/>
</dbReference>